<dbReference type="InterPro" id="IPR010247">
    <property type="entry name" value="HutG_amidohyd"/>
</dbReference>
<dbReference type="Proteomes" id="UP000199064">
    <property type="component" value="Unassembled WGS sequence"/>
</dbReference>
<dbReference type="Gene3D" id="3.40.630.40">
    <property type="entry name" value="Zn-dependent exopeptidases"/>
    <property type="match status" value="1"/>
</dbReference>
<dbReference type="NCBIfam" id="TIGR02017">
    <property type="entry name" value="hutG_amidohyd"/>
    <property type="match status" value="1"/>
</dbReference>
<dbReference type="Pfam" id="PF05013">
    <property type="entry name" value="FGase"/>
    <property type="match status" value="1"/>
</dbReference>
<evidence type="ECO:0000313" key="2">
    <source>
        <dbReference type="Proteomes" id="UP000199064"/>
    </source>
</evidence>
<dbReference type="AlphaFoldDB" id="A0A1H4JYQ8"/>
<dbReference type="InterPro" id="IPR007709">
    <property type="entry name" value="N-FG_amidohydro"/>
</dbReference>
<dbReference type="RefSeq" id="WP_090328408.1">
    <property type="nucleotide sequence ID" value="NZ_FNSL01000001.1"/>
</dbReference>
<gene>
    <name evidence="1" type="ORF">SAMN05216452_1805</name>
</gene>
<dbReference type="EMBL" id="FNSL01000001">
    <property type="protein sequence ID" value="SEB51303.1"/>
    <property type="molecule type" value="Genomic_DNA"/>
</dbReference>
<organism evidence="1 2">
    <name type="scientific">Nitratireductor aquibiodomus</name>
    <dbReference type="NCBI Taxonomy" id="204799"/>
    <lineage>
        <taxon>Bacteria</taxon>
        <taxon>Pseudomonadati</taxon>
        <taxon>Pseudomonadota</taxon>
        <taxon>Alphaproteobacteria</taxon>
        <taxon>Hyphomicrobiales</taxon>
        <taxon>Phyllobacteriaceae</taxon>
        <taxon>Nitratireductor</taxon>
    </lineage>
</organism>
<proteinExistence type="predicted"/>
<dbReference type="SUPFAM" id="SSF53187">
    <property type="entry name" value="Zn-dependent exopeptidases"/>
    <property type="match status" value="1"/>
</dbReference>
<keyword evidence="2" id="KW-1185">Reference proteome</keyword>
<name>A0A1H4JYQ8_9HYPH</name>
<sequence length="267" mass="29595">MNPVDVHQGSSPVILGLPHTGTFVPDAIKARLNDQGRLLTDTDWHVHRLYDGLLDGATTVRATFHRYVIDANRDPSGESLYPGQNTTSLVPLTDFDNRPIWREGEEPTAEDVAKRLEAFHAPYHAALEAEIARVKALHGVAILYDCHSIRSHCPFLFEGQLPDFNIGTNHGETCAAEIERATAEICAAADGYTSVLNGRFVGGWTTRHYGRSERGEHAIQMELAQITHLTCEAVPFDYDEDRAARLRPHLKTILTRLAEIAPSLKGK</sequence>
<reference evidence="2" key="1">
    <citation type="submission" date="2016-10" db="EMBL/GenBank/DDBJ databases">
        <authorList>
            <person name="Varghese N."/>
            <person name="Submissions S."/>
        </authorList>
    </citation>
    <scope>NUCLEOTIDE SEQUENCE [LARGE SCALE GENOMIC DNA]</scope>
    <source>
        <strain evidence="2">ES.061</strain>
    </source>
</reference>
<evidence type="ECO:0000313" key="1">
    <source>
        <dbReference type="EMBL" id="SEB51303.1"/>
    </source>
</evidence>
<accession>A0A1H4JYQ8</accession>
<protein>
    <submittedName>
        <fullName evidence="1">Formiminoglutamase</fullName>
    </submittedName>
</protein>